<dbReference type="Pfam" id="PF00078">
    <property type="entry name" value="RVT_1"/>
    <property type="match status" value="1"/>
</dbReference>
<evidence type="ECO:0000256" key="1">
    <source>
        <dbReference type="ARBA" id="ARBA00034120"/>
    </source>
</evidence>
<evidence type="ECO:0000313" key="3">
    <source>
        <dbReference type="EMBL" id="ODS30203.1"/>
    </source>
</evidence>
<comment type="similarity">
    <text evidence="1">Belongs to the bacterial reverse transcriptase family.</text>
</comment>
<dbReference type="SUPFAM" id="SSF56672">
    <property type="entry name" value="DNA/RNA polymerases"/>
    <property type="match status" value="1"/>
</dbReference>
<proteinExistence type="inferred from homology"/>
<organism evidence="3 4">
    <name type="scientific">Candidatus Scalindua rubra</name>
    <dbReference type="NCBI Taxonomy" id="1872076"/>
    <lineage>
        <taxon>Bacteria</taxon>
        <taxon>Pseudomonadati</taxon>
        <taxon>Planctomycetota</taxon>
        <taxon>Candidatus Brocadiia</taxon>
        <taxon>Candidatus Brocadiales</taxon>
        <taxon>Candidatus Scalinduaceae</taxon>
        <taxon>Candidatus Scalindua</taxon>
    </lineage>
</organism>
<comment type="caution">
    <text evidence="3">The sequence shown here is derived from an EMBL/GenBank/DDBJ whole genome shotgun (WGS) entry which is preliminary data.</text>
</comment>
<dbReference type="EMBL" id="MAYW01000264">
    <property type="protein sequence ID" value="ODS30203.1"/>
    <property type="molecule type" value="Genomic_DNA"/>
</dbReference>
<dbReference type="PANTHER" id="PTHR34047">
    <property type="entry name" value="NUCLEAR INTRON MATURASE 1, MITOCHONDRIAL-RELATED"/>
    <property type="match status" value="1"/>
</dbReference>
<dbReference type="InterPro" id="IPR043502">
    <property type="entry name" value="DNA/RNA_pol_sf"/>
</dbReference>
<gene>
    <name evidence="3" type="ORF">SCARUB_04684</name>
</gene>
<dbReference type="InterPro" id="IPR051083">
    <property type="entry name" value="GrpII_Intron_Splice-Mob/Def"/>
</dbReference>
<sequence>MGGVISPILANLFLDKFDEELIRNGHKLVRFSDDFIILSRDKEEAVNALKLTDKILERLSLELDEADIVSFEDGFKFLGVTFLRSMVMVPFDKPKREKKVLYYPRPLNLPIYFLKKNKGW</sequence>
<dbReference type="Proteomes" id="UP000094056">
    <property type="component" value="Unassembled WGS sequence"/>
</dbReference>
<reference evidence="3 4" key="1">
    <citation type="submission" date="2016-07" db="EMBL/GenBank/DDBJ databases">
        <title>Draft genome of Scalindua rubra, obtained from a brine-seawater interface in the Red Sea, sheds light on salt adaptation in anammox bacteria.</title>
        <authorList>
            <person name="Speth D.R."/>
            <person name="Lagkouvardos I."/>
            <person name="Wang Y."/>
            <person name="Qian P.-Y."/>
            <person name="Dutilh B.E."/>
            <person name="Jetten M.S."/>
        </authorList>
    </citation>
    <scope>NUCLEOTIDE SEQUENCE [LARGE SCALE GENOMIC DNA]</scope>
    <source>
        <strain evidence="3">BSI-1</strain>
    </source>
</reference>
<dbReference type="AlphaFoldDB" id="A0A1E3X3G8"/>
<evidence type="ECO:0000259" key="2">
    <source>
        <dbReference type="PROSITE" id="PS50878"/>
    </source>
</evidence>
<evidence type="ECO:0000313" key="4">
    <source>
        <dbReference type="Proteomes" id="UP000094056"/>
    </source>
</evidence>
<name>A0A1E3X3G8_9BACT</name>
<dbReference type="InterPro" id="IPR000477">
    <property type="entry name" value="RT_dom"/>
</dbReference>
<feature type="domain" description="Reverse transcriptase" evidence="2">
    <location>
        <begin position="1"/>
        <end position="82"/>
    </location>
</feature>
<dbReference type="PROSITE" id="PS50878">
    <property type="entry name" value="RT_POL"/>
    <property type="match status" value="1"/>
</dbReference>
<protein>
    <submittedName>
        <fullName evidence="3">CRISPR-associated protein Cas1</fullName>
    </submittedName>
</protein>
<accession>A0A1E3X3G8</accession>
<dbReference type="PANTHER" id="PTHR34047:SF8">
    <property type="entry name" value="PROTEIN YKFC"/>
    <property type="match status" value="1"/>
</dbReference>